<evidence type="ECO:0000313" key="8">
    <source>
        <dbReference type="Proteomes" id="UP001448207"/>
    </source>
</evidence>
<evidence type="ECO:0000313" key="7">
    <source>
        <dbReference type="EMBL" id="KAL0075466.1"/>
    </source>
</evidence>
<protein>
    <submittedName>
        <fullName evidence="7">Kinase-like domain-containing protein</fullName>
    </submittedName>
</protein>
<keyword evidence="5" id="KW-0067">ATP-binding</keyword>
<keyword evidence="8" id="KW-1185">Reference proteome</keyword>
<evidence type="ECO:0000256" key="4">
    <source>
        <dbReference type="ARBA" id="ARBA00022777"/>
    </source>
</evidence>
<reference evidence="7 8" key="1">
    <citation type="submission" date="2024-04" db="EMBL/GenBank/DDBJ databases">
        <title>Symmetric and asymmetric DNA N6-adenine methylation regulates different biological responses in Mucorales.</title>
        <authorList>
            <consortium name="Lawrence Berkeley National Laboratory"/>
            <person name="Lax C."/>
            <person name="Mondo S.J."/>
            <person name="Osorio-Concepcion M."/>
            <person name="Muszewska A."/>
            <person name="Corrochano-Luque M."/>
            <person name="Gutierrez G."/>
            <person name="Riley R."/>
            <person name="Lipzen A."/>
            <person name="Guo J."/>
            <person name="Hundley H."/>
            <person name="Amirebrahimi M."/>
            <person name="Ng V."/>
            <person name="Lorenzo-Gutierrez D."/>
            <person name="Binder U."/>
            <person name="Yang J."/>
            <person name="Song Y."/>
            <person name="Canovas D."/>
            <person name="Navarro E."/>
            <person name="Freitag M."/>
            <person name="Gabaldon T."/>
            <person name="Grigoriev I.V."/>
            <person name="Corrochano L.M."/>
            <person name="Nicolas F.E."/>
            <person name="Garre V."/>
        </authorList>
    </citation>
    <scope>NUCLEOTIDE SEQUENCE [LARGE SCALE GENOMIC DNA]</scope>
    <source>
        <strain evidence="7 8">L51</strain>
    </source>
</reference>
<evidence type="ECO:0000259" key="6">
    <source>
        <dbReference type="PROSITE" id="PS50011"/>
    </source>
</evidence>
<organism evidence="7 8">
    <name type="scientific">Phycomyces blakesleeanus</name>
    <dbReference type="NCBI Taxonomy" id="4837"/>
    <lineage>
        <taxon>Eukaryota</taxon>
        <taxon>Fungi</taxon>
        <taxon>Fungi incertae sedis</taxon>
        <taxon>Mucoromycota</taxon>
        <taxon>Mucoromycotina</taxon>
        <taxon>Mucoromycetes</taxon>
        <taxon>Mucorales</taxon>
        <taxon>Phycomycetaceae</taxon>
        <taxon>Phycomyces</taxon>
    </lineage>
</organism>
<feature type="domain" description="Protein kinase" evidence="6">
    <location>
        <begin position="1"/>
        <end position="193"/>
    </location>
</feature>
<keyword evidence="4" id="KW-0418">Kinase</keyword>
<dbReference type="Pfam" id="PF00069">
    <property type="entry name" value="Pkinase"/>
    <property type="match status" value="1"/>
</dbReference>
<dbReference type="PROSITE" id="PS50011">
    <property type="entry name" value="PROTEIN_KINASE_DOM"/>
    <property type="match status" value="1"/>
</dbReference>
<dbReference type="InterPro" id="IPR011009">
    <property type="entry name" value="Kinase-like_dom_sf"/>
</dbReference>
<comment type="caution">
    <text evidence="7">The sequence shown here is derived from an EMBL/GenBank/DDBJ whole genome shotgun (WGS) entry which is preliminary data.</text>
</comment>
<evidence type="ECO:0000256" key="2">
    <source>
        <dbReference type="ARBA" id="ARBA00022679"/>
    </source>
</evidence>
<dbReference type="InterPro" id="IPR000719">
    <property type="entry name" value="Prot_kinase_dom"/>
</dbReference>
<evidence type="ECO:0000256" key="5">
    <source>
        <dbReference type="ARBA" id="ARBA00022840"/>
    </source>
</evidence>
<dbReference type="Proteomes" id="UP001448207">
    <property type="component" value="Unassembled WGS sequence"/>
</dbReference>
<dbReference type="PANTHER" id="PTHR24345">
    <property type="entry name" value="SERINE/THREONINE-PROTEIN KINASE PLK"/>
    <property type="match status" value="1"/>
</dbReference>
<keyword evidence="2" id="KW-0808">Transferase</keyword>
<keyword evidence="1" id="KW-0723">Serine/threonine-protein kinase</keyword>
<dbReference type="EMBL" id="JBCLYO010000036">
    <property type="protein sequence ID" value="KAL0075466.1"/>
    <property type="molecule type" value="Genomic_DNA"/>
</dbReference>
<dbReference type="Gene3D" id="1.10.510.10">
    <property type="entry name" value="Transferase(Phosphotransferase) domain 1"/>
    <property type="match status" value="1"/>
</dbReference>
<accession>A0ABR3AJV4</accession>
<dbReference type="SMART" id="SM00220">
    <property type="entry name" value="S_TKc"/>
    <property type="match status" value="1"/>
</dbReference>
<gene>
    <name evidence="7" type="ORF">J3Q64DRAFT_1648421</name>
</gene>
<proteinExistence type="predicted"/>
<dbReference type="InterPro" id="IPR008271">
    <property type="entry name" value="Ser/Thr_kinase_AS"/>
</dbReference>
<dbReference type="PANTHER" id="PTHR24345:SF0">
    <property type="entry name" value="CELL CYCLE SERINE_THREONINE-PROTEIN KINASE CDC5_MSD2"/>
    <property type="match status" value="1"/>
</dbReference>
<keyword evidence="3" id="KW-0547">Nucleotide-binding</keyword>
<dbReference type="SUPFAM" id="SSF56112">
    <property type="entry name" value="Protein kinase-like (PK-like)"/>
    <property type="match status" value="1"/>
</dbReference>
<sequence>MYTYLYICVYVLYYQTLAELMKARGRLTEPEVRYILIQILEACRYMHENRVIHRDIKLGNILLDKNLDVKVGDFGLSALLLSTEDRKRTICGTPNYIAPEILFGKEGHDYKVDIWSIGVLTYTLLVGRHPFHQSELRDIYKKIRNNSHEASYGFPSEHPISDAAKDLIARLLVNDPRIPRRIPSVALVREPTIQELFPRASLDNPNPPGKSVDLLRSAVNGTTEYCKRQSLAPLELLSGKNPIHSLFLFKKIESQVTCTILIEQVPDYRVQFPSQRVENDPWDQYPLVPKGQKRYEHKHYFNALILYTYIHIYARFKYLTLQVFSY</sequence>
<name>A0ABR3AJV4_PHYBL</name>
<evidence type="ECO:0000256" key="3">
    <source>
        <dbReference type="ARBA" id="ARBA00022741"/>
    </source>
</evidence>
<dbReference type="PROSITE" id="PS00108">
    <property type="entry name" value="PROTEIN_KINASE_ST"/>
    <property type="match status" value="1"/>
</dbReference>
<evidence type="ECO:0000256" key="1">
    <source>
        <dbReference type="ARBA" id="ARBA00022527"/>
    </source>
</evidence>